<protein>
    <submittedName>
        <fullName evidence="1">Uncharacterized protein</fullName>
    </submittedName>
</protein>
<comment type="caution">
    <text evidence="1">The sequence shown here is derived from an EMBL/GenBank/DDBJ whole genome shotgun (WGS) entry which is preliminary data.</text>
</comment>
<gene>
    <name evidence="1" type="ORF">AFUS01_LOCUS45041</name>
</gene>
<feature type="non-terminal residue" evidence="1">
    <location>
        <position position="1"/>
    </location>
</feature>
<organism evidence="1 2">
    <name type="scientific">Allacma fusca</name>
    <dbReference type="NCBI Taxonomy" id="39272"/>
    <lineage>
        <taxon>Eukaryota</taxon>
        <taxon>Metazoa</taxon>
        <taxon>Ecdysozoa</taxon>
        <taxon>Arthropoda</taxon>
        <taxon>Hexapoda</taxon>
        <taxon>Collembola</taxon>
        <taxon>Symphypleona</taxon>
        <taxon>Sminthuridae</taxon>
        <taxon>Allacma</taxon>
    </lineage>
</organism>
<dbReference type="EMBL" id="CAJVCH010570735">
    <property type="protein sequence ID" value="CAG7835705.1"/>
    <property type="molecule type" value="Genomic_DNA"/>
</dbReference>
<keyword evidence="2" id="KW-1185">Reference proteome</keyword>
<sequence>MFIYLLVLPSCPAHQDCMYLKIIFFFSFFECSYREGYIILLSLGTEPYHSISIWYDFNLCLLMMQPFPSVYQLE</sequence>
<reference evidence="1" key="1">
    <citation type="submission" date="2021-06" db="EMBL/GenBank/DDBJ databases">
        <authorList>
            <person name="Hodson N. C."/>
            <person name="Mongue J. A."/>
            <person name="Jaron S. K."/>
        </authorList>
    </citation>
    <scope>NUCLEOTIDE SEQUENCE</scope>
</reference>
<name>A0A8J2LM04_9HEXA</name>
<proteinExistence type="predicted"/>
<accession>A0A8J2LM04</accession>
<dbReference type="Proteomes" id="UP000708208">
    <property type="component" value="Unassembled WGS sequence"/>
</dbReference>
<evidence type="ECO:0000313" key="2">
    <source>
        <dbReference type="Proteomes" id="UP000708208"/>
    </source>
</evidence>
<evidence type="ECO:0000313" key="1">
    <source>
        <dbReference type="EMBL" id="CAG7835705.1"/>
    </source>
</evidence>
<dbReference type="AlphaFoldDB" id="A0A8J2LM04"/>